<dbReference type="AlphaFoldDB" id="A2D9Q8"/>
<dbReference type="EMBL" id="DS113181">
    <property type="protein sequence ID" value="EAY22914.1"/>
    <property type="molecule type" value="Genomic_DNA"/>
</dbReference>
<proteinExistence type="predicted"/>
<dbReference type="RefSeq" id="XP_001583900.1">
    <property type="nucleotide sequence ID" value="XM_001583850.1"/>
</dbReference>
<sequence length="199" mass="21895">MQHVKKSPSNINYIFDISVCNCGDLKYAIIFQINFGDIRFSNSNITNNKCSLLSSYYSILEGKSGTCNFSTFIENSQTGSESLCFDSYSDSLAQTVSYCNVIGNKCETDNNQVLFSCGYATNVDHCIFLNNTAKYMFYISSGYTLTISCSNVESKSTTGGTVTFFHLNTENCPTGIKDISNKLSYLSKIAKTSAAELIS</sequence>
<dbReference type="VEuPathDB" id="TrichDB:TVAG_076610"/>
<dbReference type="VEuPathDB" id="TrichDB:TVAGG3_0292200"/>
<evidence type="ECO:0000313" key="2">
    <source>
        <dbReference type="Proteomes" id="UP000001542"/>
    </source>
</evidence>
<name>A2D9Q8_TRIV3</name>
<evidence type="ECO:0000313" key="1">
    <source>
        <dbReference type="EMBL" id="EAY22914.1"/>
    </source>
</evidence>
<gene>
    <name evidence="1" type="ORF">TVAG_076610</name>
</gene>
<dbReference type="Proteomes" id="UP000001542">
    <property type="component" value="Unassembled WGS sequence"/>
</dbReference>
<reference evidence="1" key="2">
    <citation type="journal article" date="2007" name="Science">
        <title>Draft genome sequence of the sexually transmitted pathogen Trichomonas vaginalis.</title>
        <authorList>
            <person name="Carlton J.M."/>
            <person name="Hirt R.P."/>
            <person name="Silva J.C."/>
            <person name="Delcher A.L."/>
            <person name="Schatz M."/>
            <person name="Zhao Q."/>
            <person name="Wortman J.R."/>
            <person name="Bidwell S.L."/>
            <person name="Alsmark U.C.M."/>
            <person name="Besteiro S."/>
            <person name="Sicheritz-Ponten T."/>
            <person name="Noel C.J."/>
            <person name="Dacks J.B."/>
            <person name="Foster P.G."/>
            <person name="Simillion C."/>
            <person name="Van de Peer Y."/>
            <person name="Miranda-Saavedra D."/>
            <person name="Barton G.J."/>
            <person name="Westrop G.D."/>
            <person name="Mueller S."/>
            <person name="Dessi D."/>
            <person name="Fiori P.L."/>
            <person name="Ren Q."/>
            <person name="Paulsen I."/>
            <person name="Zhang H."/>
            <person name="Bastida-Corcuera F.D."/>
            <person name="Simoes-Barbosa A."/>
            <person name="Brown M.T."/>
            <person name="Hayes R.D."/>
            <person name="Mukherjee M."/>
            <person name="Okumura C.Y."/>
            <person name="Schneider R."/>
            <person name="Smith A.J."/>
            <person name="Vanacova S."/>
            <person name="Villalvazo M."/>
            <person name="Haas B.J."/>
            <person name="Pertea M."/>
            <person name="Feldblyum T.V."/>
            <person name="Utterback T.R."/>
            <person name="Shu C.L."/>
            <person name="Osoegawa K."/>
            <person name="de Jong P.J."/>
            <person name="Hrdy I."/>
            <person name="Horvathova L."/>
            <person name="Zubacova Z."/>
            <person name="Dolezal P."/>
            <person name="Malik S.B."/>
            <person name="Logsdon J.M. Jr."/>
            <person name="Henze K."/>
            <person name="Gupta A."/>
            <person name="Wang C.C."/>
            <person name="Dunne R.L."/>
            <person name="Upcroft J.A."/>
            <person name="Upcroft P."/>
            <person name="White O."/>
            <person name="Salzberg S.L."/>
            <person name="Tang P."/>
            <person name="Chiu C.-H."/>
            <person name="Lee Y.-S."/>
            <person name="Embley T.M."/>
            <person name="Coombs G.H."/>
            <person name="Mottram J.C."/>
            <person name="Tachezy J."/>
            <person name="Fraser-Liggett C.M."/>
            <person name="Johnson P.J."/>
        </authorList>
    </citation>
    <scope>NUCLEOTIDE SEQUENCE [LARGE SCALE GENOMIC DNA]</scope>
    <source>
        <strain evidence="1">G3</strain>
    </source>
</reference>
<dbReference type="InParanoid" id="A2D9Q8"/>
<reference evidence="1" key="1">
    <citation type="submission" date="2006-10" db="EMBL/GenBank/DDBJ databases">
        <authorList>
            <person name="Amadeo P."/>
            <person name="Zhao Q."/>
            <person name="Wortman J."/>
            <person name="Fraser-Liggett C."/>
            <person name="Carlton J."/>
        </authorList>
    </citation>
    <scope>NUCLEOTIDE SEQUENCE</scope>
    <source>
        <strain evidence="1">G3</strain>
    </source>
</reference>
<dbReference type="KEGG" id="tva:5468473"/>
<keyword evidence="2" id="KW-1185">Reference proteome</keyword>
<organism evidence="1 2">
    <name type="scientific">Trichomonas vaginalis (strain ATCC PRA-98 / G3)</name>
    <dbReference type="NCBI Taxonomy" id="412133"/>
    <lineage>
        <taxon>Eukaryota</taxon>
        <taxon>Metamonada</taxon>
        <taxon>Parabasalia</taxon>
        <taxon>Trichomonadida</taxon>
        <taxon>Trichomonadidae</taxon>
        <taxon>Trichomonas</taxon>
    </lineage>
</organism>
<accession>A2D9Q8</accession>
<protein>
    <submittedName>
        <fullName evidence="1">Uncharacterized protein</fullName>
    </submittedName>
</protein>